<reference evidence="1 2" key="1">
    <citation type="submission" date="2023-02" db="EMBL/GenBank/DDBJ databases">
        <title>Complete genome sequence of Priestia aryabhattai G5MAi6, a methanol-tolerant strain isolated from tap water in Hong Kong.</title>
        <authorList>
            <person name="Leung K.M."/>
            <person name="Lai G.K.K."/>
            <person name="Griffin S.D.J."/>
        </authorList>
    </citation>
    <scope>NUCLEOTIDE SEQUENCE [LARGE SCALE GENOMIC DNA]</scope>
    <source>
        <strain evidence="1 2">G5MAi6</strain>
        <plasmid evidence="1 2">pG5MAi6_1</plasmid>
    </source>
</reference>
<dbReference type="InterPro" id="IPR030489">
    <property type="entry name" value="TR_Rrf2-type_CS"/>
</dbReference>
<dbReference type="EMBL" id="CP118719">
    <property type="protein sequence ID" value="WEA47087.1"/>
    <property type="molecule type" value="Genomic_DNA"/>
</dbReference>
<sequence>MQFAKSTDYALHALVHLANSDPEYKIGIKELSNMLYVSESYLSKIMTKLRKDGIIRAVPGVKGGYELSRSASDITFLDVILSTEGRQQMFTCSNSDSRQHTLLTNESNGRLRDKEKNQGVCRIKEVMDNAESALHQFLKNQSIQSIVDKSNKDCNNHLLKERD</sequence>
<dbReference type="PANTHER" id="PTHR33221">
    <property type="entry name" value="WINGED HELIX-TURN-HELIX TRANSCRIPTIONAL REGULATOR, RRF2 FAMILY"/>
    <property type="match status" value="1"/>
</dbReference>
<accession>A0ABD7X433</accession>
<gene>
    <name evidence="1" type="ORF">PWO00_27670</name>
</gene>
<geneLocation type="plasmid" evidence="1 2">
    <name>pG5MAi6_1</name>
</geneLocation>
<name>A0ABD7X433_PRIAR</name>
<dbReference type="PROSITE" id="PS01332">
    <property type="entry name" value="HTH_RRF2_1"/>
    <property type="match status" value="1"/>
</dbReference>
<dbReference type="InterPro" id="IPR036388">
    <property type="entry name" value="WH-like_DNA-bd_sf"/>
</dbReference>
<evidence type="ECO:0000313" key="2">
    <source>
        <dbReference type="Proteomes" id="UP001220217"/>
    </source>
</evidence>
<dbReference type="PROSITE" id="PS51197">
    <property type="entry name" value="HTH_RRF2_2"/>
    <property type="match status" value="1"/>
</dbReference>
<dbReference type="Proteomes" id="UP001220217">
    <property type="component" value="Plasmid pG5MAi6_1"/>
</dbReference>
<dbReference type="InterPro" id="IPR036390">
    <property type="entry name" value="WH_DNA-bd_sf"/>
</dbReference>
<dbReference type="Pfam" id="PF02082">
    <property type="entry name" value="Rrf2"/>
    <property type="match status" value="1"/>
</dbReference>
<dbReference type="NCBIfam" id="TIGR00738">
    <property type="entry name" value="rrf2_super"/>
    <property type="match status" value="1"/>
</dbReference>
<dbReference type="RefSeq" id="WP_275037633.1">
    <property type="nucleotide sequence ID" value="NZ_CP118719.1"/>
</dbReference>
<evidence type="ECO:0000313" key="1">
    <source>
        <dbReference type="EMBL" id="WEA47087.1"/>
    </source>
</evidence>
<dbReference type="Gene3D" id="1.10.10.10">
    <property type="entry name" value="Winged helix-like DNA-binding domain superfamily/Winged helix DNA-binding domain"/>
    <property type="match status" value="1"/>
</dbReference>
<protein>
    <submittedName>
        <fullName evidence="1">Rrf2 family transcriptional regulator</fullName>
    </submittedName>
</protein>
<proteinExistence type="predicted"/>
<dbReference type="PANTHER" id="PTHR33221:SF9">
    <property type="entry name" value="RRF2 FAMILY PROTEIN"/>
    <property type="match status" value="1"/>
</dbReference>
<dbReference type="AlphaFoldDB" id="A0ABD7X433"/>
<keyword evidence="1" id="KW-0614">Plasmid</keyword>
<dbReference type="InterPro" id="IPR000944">
    <property type="entry name" value="Tscrpt_reg_Rrf2"/>
</dbReference>
<organism evidence="1 2">
    <name type="scientific">Priestia aryabhattai</name>
    <name type="common">Bacillus aryabhattai</name>
    <dbReference type="NCBI Taxonomy" id="412384"/>
    <lineage>
        <taxon>Bacteria</taxon>
        <taxon>Bacillati</taxon>
        <taxon>Bacillota</taxon>
        <taxon>Bacilli</taxon>
        <taxon>Bacillales</taxon>
        <taxon>Bacillaceae</taxon>
        <taxon>Priestia</taxon>
    </lineage>
</organism>
<dbReference type="SUPFAM" id="SSF46785">
    <property type="entry name" value="Winged helix' DNA-binding domain"/>
    <property type="match status" value="1"/>
</dbReference>